<keyword evidence="2" id="KW-1133">Transmembrane helix</keyword>
<evidence type="ECO:0000313" key="4">
    <source>
        <dbReference type="Proteomes" id="UP000224287"/>
    </source>
</evidence>
<dbReference type="EMBL" id="CP015149">
    <property type="protein sequence ID" value="AOF54741.1"/>
    <property type="molecule type" value="Genomic_DNA"/>
</dbReference>
<proteinExistence type="predicted"/>
<reference evidence="3" key="1">
    <citation type="submission" date="2016-04" db="EMBL/GenBank/DDBJ databases">
        <title>Complete genome sequence of maize bushy stunt phytoplasma M3.</title>
        <authorList>
            <person name="Orlovskis Z."/>
            <person name="Canale M.C."/>
            <person name="Haryono M."/>
            <person name="Lopes J.R.S."/>
            <person name="Kuo C.-H."/>
            <person name="Hogenhout S.A."/>
        </authorList>
    </citation>
    <scope>NUCLEOTIDE SEQUENCE [LARGE SCALE GENOMIC DNA]</scope>
    <source>
        <strain evidence="3">M3</strain>
    </source>
</reference>
<keyword evidence="2" id="KW-0472">Membrane</keyword>
<keyword evidence="4" id="KW-1185">Reference proteome</keyword>
<feature type="compositionally biased region" description="Basic and acidic residues" evidence="1">
    <location>
        <begin position="124"/>
        <end position="135"/>
    </location>
</feature>
<keyword evidence="2" id="KW-0812">Transmembrane</keyword>
<accession>A0ABN4RYG8</accession>
<feature type="compositionally biased region" description="Pro residues" evidence="1">
    <location>
        <begin position="51"/>
        <end position="63"/>
    </location>
</feature>
<evidence type="ECO:0000256" key="2">
    <source>
        <dbReference type="SAM" id="Phobius"/>
    </source>
</evidence>
<sequence length="135" mass="15923">MDNYLIAKKTITKNTNYIIFYKYWLFPFLFALIFLKISISYYVFSDEVPNPLNPSNPPTPQNQPTPQNLEQPPQRKLPNPNETTKPNEASQPTTNQPNEQKELPYKPEPAQENEVFKRHKQAKKQQDKQRETCEK</sequence>
<feature type="region of interest" description="Disordered" evidence="1">
    <location>
        <begin position="48"/>
        <end position="135"/>
    </location>
</feature>
<evidence type="ECO:0000256" key="1">
    <source>
        <dbReference type="SAM" id="MobiDB-lite"/>
    </source>
</evidence>
<feature type="compositionally biased region" description="Polar residues" evidence="1">
    <location>
        <begin position="80"/>
        <end position="98"/>
    </location>
</feature>
<protein>
    <submittedName>
        <fullName evidence="3">Effector</fullName>
    </submittedName>
</protein>
<organism evidence="3 4">
    <name type="scientific">Maize bushy stunt phytoplasma</name>
    <dbReference type="NCBI Taxonomy" id="202462"/>
    <lineage>
        <taxon>Bacteria</taxon>
        <taxon>Bacillati</taxon>
        <taxon>Mycoplasmatota</taxon>
        <taxon>Mollicutes</taxon>
        <taxon>Acholeplasmatales</taxon>
        <taxon>Acholeplasmataceae</taxon>
        <taxon>Candidatus Phytoplasma</taxon>
        <taxon>16SrI (Aster yellows group)</taxon>
    </lineage>
</organism>
<gene>
    <name evidence="3" type="ORF">MBSPM3_v1c2220</name>
</gene>
<dbReference type="RefSeq" id="WP_069028171.1">
    <property type="nucleotide sequence ID" value="NZ_CP015149.1"/>
</dbReference>
<feature type="transmembrane region" description="Helical" evidence="2">
    <location>
        <begin position="21"/>
        <end position="44"/>
    </location>
</feature>
<name>A0ABN4RYG8_9MOLU</name>
<dbReference type="Proteomes" id="UP000224287">
    <property type="component" value="Chromosome"/>
</dbReference>
<evidence type="ECO:0000313" key="3">
    <source>
        <dbReference type="EMBL" id="AOF54741.1"/>
    </source>
</evidence>
<feature type="compositionally biased region" description="Low complexity" evidence="1">
    <location>
        <begin position="64"/>
        <end position="74"/>
    </location>
</feature>